<proteinExistence type="predicted"/>
<gene>
    <name evidence="1" type="ORF">GCM10017786_20120</name>
</gene>
<evidence type="ECO:0000313" key="1">
    <source>
        <dbReference type="EMBL" id="GHE88131.1"/>
    </source>
</evidence>
<comment type="caution">
    <text evidence="1">The sequence shown here is derived from an EMBL/GenBank/DDBJ whole genome shotgun (WGS) entry which is preliminary data.</text>
</comment>
<dbReference type="Proteomes" id="UP000605897">
    <property type="component" value="Unassembled WGS sequence"/>
</dbReference>
<dbReference type="EMBL" id="BNAU01000002">
    <property type="protein sequence ID" value="GHE88131.1"/>
    <property type="molecule type" value="Genomic_DNA"/>
</dbReference>
<accession>A0ABQ3ILV1</accession>
<sequence>MITLLIYVNMRQHCPARLNLCGPAVDHRQRFPQENAMPQHIKHPAHFDNDATAVVIERLTIHDREVAREAQRWVSGERGPLVENLDTLTSADLTNYVTEAVRIGAHALSVTGQAQEAQALERLLKDVGDKTAHSTAQAAELTARAVKEASEAVVAAARDAKTAITDADSQSRKELTTAVMTAKQDLNAELRRIFAGESPELVERLQPVLDKFSTELDAKVSAGTAELLAKAARQFDPSDPTSPMAKHAAELTAQQEQLTQQLAKQHAELTSKIEEVWTVLRVHEATTALAKVTPIKGESYAGAVHTMLVGIAAGLGDDYTDTSATTGHLPRCKKGDGVLSLNDGVARVVIEMTDSARTGWTDYFAEAERNRDAVASLGLVRTIDQNGGQTLRVIGAQRLVLAFDPDTDSPDLLRTVIMLLRTTAIATASRKGVHQVATAEEKIAEALNHLVKIDSVKKLSATIQKSASKIDSECTALNSAVRRLLDEALVALAGAHATGPERVSTAEAQGAA</sequence>
<name>A0ABQ3ILV1_9PSEU</name>
<keyword evidence="2" id="KW-1185">Reference proteome</keyword>
<reference evidence="2" key="1">
    <citation type="journal article" date="2019" name="Int. J. Syst. Evol. Microbiol.">
        <title>The Global Catalogue of Microorganisms (GCM) 10K type strain sequencing project: providing services to taxonomists for standard genome sequencing and annotation.</title>
        <authorList>
            <consortium name="The Broad Institute Genomics Platform"/>
            <consortium name="The Broad Institute Genome Sequencing Center for Infectious Disease"/>
            <person name="Wu L."/>
            <person name="Ma J."/>
        </authorList>
    </citation>
    <scope>NUCLEOTIDE SEQUENCE [LARGE SCALE GENOMIC DNA]</scope>
    <source>
        <strain evidence="2">CGMCC 4.7677</strain>
    </source>
</reference>
<evidence type="ECO:0000313" key="2">
    <source>
        <dbReference type="Proteomes" id="UP000605897"/>
    </source>
</evidence>
<organism evidence="1 2">
    <name type="scientific">Amycolatopsis deserti</name>
    <dbReference type="NCBI Taxonomy" id="185696"/>
    <lineage>
        <taxon>Bacteria</taxon>
        <taxon>Bacillati</taxon>
        <taxon>Actinomycetota</taxon>
        <taxon>Actinomycetes</taxon>
        <taxon>Pseudonocardiales</taxon>
        <taxon>Pseudonocardiaceae</taxon>
        <taxon>Amycolatopsis</taxon>
    </lineage>
</organism>
<protein>
    <recommendedName>
        <fullName evidence="3">Fis family transcriptional regulator</fullName>
    </recommendedName>
</protein>
<evidence type="ECO:0008006" key="3">
    <source>
        <dbReference type="Google" id="ProtNLM"/>
    </source>
</evidence>